<keyword evidence="2" id="KW-1185">Reference proteome</keyword>
<evidence type="ECO:0000313" key="2">
    <source>
        <dbReference type="Proteomes" id="UP001174205"/>
    </source>
</evidence>
<reference evidence="1" key="1">
    <citation type="submission" date="2023-03" db="EMBL/GenBank/DDBJ databases">
        <title>MT1 and MT2 Draft Genomes of Novel Species.</title>
        <authorList>
            <person name="Venkateswaran K."/>
        </authorList>
    </citation>
    <scope>NUCLEOTIDE SEQUENCE</scope>
    <source>
        <strain evidence="1">F6_3S_P_1C</strain>
    </source>
</reference>
<comment type="caution">
    <text evidence="1">The sequence shown here is derived from an EMBL/GenBank/DDBJ whole genome shotgun (WGS) entry which is preliminary data.</text>
</comment>
<name>A0ABT8J518_9BACL</name>
<proteinExistence type="predicted"/>
<dbReference type="Proteomes" id="UP001174205">
    <property type="component" value="Unassembled WGS sequence"/>
</dbReference>
<sequence length="86" mass="9836">MKLSDQESALIQYIRTLNFETMLDACDAIGESSRESKRNALEESYDRSNAASVAVWFVRHDQLSKLQKLLGAANKEYQERISHESI</sequence>
<protein>
    <recommendedName>
        <fullName evidence="3">DUF2316 family protein</fullName>
    </recommendedName>
</protein>
<dbReference type="RefSeq" id="WP_301243966.1">
    <property type="nucleotide sequence ID" value="NZ_JAROCD010000001.1"/>
</dbReference>
<evidence type="ECO:0000313" key="1">
    <source>
        <dbReference type="EMBL" id="MDN4600013.1"/>
    </source>
</evidence>
<gene>
    <name evidence="1" type="ORF">P5G61_02145</name>
</gene>
<organism evidence="1 2">
    <name type="scientific">Paenibacillus vandeheii</name>
    <dbReference type="NCBI Taxonomy" id="3035917"/>
    <lineage>
        <taxon>Bacteria</taxon>
        <taxon>Bacillati</taxon>
        <taxon>Bacillota</taxon>
        <taxon>Bacilli</taxon>
        <taxon>Bacillales</taxon>
        <taxon>Paenibacillaceae</taxon>
        <taxon>Paenibacillus</taxon>
    </lineage>
</organism>
<accession>A0ABT8J518</accession>
<dbReference type="EMBL" id="JAROCD010000001">
    <property type="protein sequence ID" value="MDN4600013.1"/>
    <property type="molecule type" value="Genomic_DNA"/>
</dbReference>
<evidence type="ECO:0008006" key="3">
    <source>
        <dbReference type="Google" id="ProtNLM"/>
    </source>
</evidence>